<dbReference type="InterPro" id="IPR034660">
    <property type="entry name" value="DinB/YfiT-like"/>
</dbReference>
<feature type="domain" description="MDMPI C-terminal" evidence="1">
    <location>
        <begin position="165"/>
        <end position="240"/>
    </location>
</feature>
<comment type="caution">
    <text evidence="3">The sequence shown here is derived from an EMBL/GenBank/DDBJ whole genome shotgun (WGS) entry which is preliminary data.</text>
</comment>
<accession>A0A846X353</accession>
<sequence length="245" mass="26671">MSGPHVTTFRDLPRTERLRLTAQGTTHFEDALAELTDDELRAPSLLPGWSRRHLVGHVGHNGAALLRLLDWAETGIPTPMYASPEQRNAEIEESADWEPHRLRSLVTDTADRLDRRWRGLEPRAWAAEVTTAQGRTVPAEETLWMRAREVWVHAVDLGSGSGFSDIPEPVLTGLLADITGKWRTTGTPVDLVLEVDGATPVTVESGTEGAPVTVAGPLHAIVRWAAGRGADGLRAGGDTAPPRWL</sequence>
<dbReference type="EMBL" id="JAAXOQ010000019">
    <property type="protein sequence ID" value="NKY19583.1"/>
    <property type="molecule type" value="Genomic_DNA"/>
</dbReference>
<keyword evidence="3" id="KW-0413">Isomerase</keyword>
<dbReference type="SUPFAM" id="SSF55718">
    <property type="entry name" value="SCP-like"/>
    <property type="match status" value="1"/>
</dbReference>
<organism evidence="3 4">
    <name type="scientific">Tsukamurella spumae</name>
    <dbReference type="NCBI Taxonomy" id="44753"/>
    <lineage>
        <taxon>Bacteria</taxon>
        <taxon>Bacillati</taxon>
        <taxon>Actinomycetota</taxon>
        <taxon>Actinomycetes</taxon>
        <taxon>Mycobacteriales</taxon>
        <taxon>Tsukamurellaceae</taxon>
        <taxon>Tsukamurella</taxon>
    </lineage>
</organism>
<dbReference type="InterPro" id="IPR010872">
    <property type="entry name" value="MDMPI_C-term_domain"/>
</dbReference>
<protein>
    <submittedName>
        <fullName evidence="3">Maleylpyruvate isomerase family mycothiol-dependent enzyme</fullName>
    </submittedName>
</protein>
<evidence type="ECO:0000259" key="2">
    <source>
        <dbReference type="Pfam" id="PF11716"/>
    </source>
</evidence>
<dbReference type="SUPFAM" id="SSF109854">
    <property type="entry name" value="DinB/YfiT-like putative metalloenzymes"/>
    <property type="match status" value="1"/>
</dbReference>
<dbReference type="Proteomes" id="UP000582646">
    <property type="component" value="Unassembled WGS sequence"/>
</dbReference>
<dbReference type="GO" id="GO:0016853">
    <property type="term" value="F:isomerase activity"/>
    <property type="evidence" value="ECO:0007669"/>
    <property type="project" value="UniProtKB-KW"/>
</dbReference>
<evidence type="ECO:0000259" key="1">
    <source>
        <dbReference type="Pfam" id="PF07398"/>
    </source>
</evidence>
<dbReference type="NCBIfam" id="TIGR03083">
    <property type="entry name" value="maleylpyruvate isomerase family mycothiol-dependent enzyme"/>
    <property type="match status" value="1"/>
</dbReference>
<dbReference type="InterPro" id="IPR036527">
    <property type="entry name" value="SCP2_sterol-bd_dom_sf"/>
</dbReference>
<feature type="domain" description="Mycothiol-dependent maleylpyruvate isomerase metal-binding" evidence="2">
    <location>
        <begin position="23"/>
        <end position="157"/>
    </location>
</feature>
<dbReference type="Gene3D" id="3.30.1050.20">
    <property type="match status" value="1"/>
</dbReference>
<gene>
    <name evidence="3" type="ORF">HF999_14545</name>
</gene>
<keyword evidence="3" id="KW-0670">Pyruvate</keyword>
<dbReference type="Pfam" id="PF07398">
    <property type="entry name" value="MDMPI_C"/>
    <property type="match status" value="1"/>
</dbReference>
<proteinExistence type="predicted"/>
<evidence type="ECO:0000313" key="4">
    <source>
        <dbReference type="Proteomes" id="UP000582646"/>
    </source>
</evidence>
<dbReference type="RefSeq" id="WP_168546575.1">
    <property type="nucleotide sequence ID" value="NZ_BAAAKS010000050.1"/>
</dbReference>
<keyword evidence="4" id="KW-1185">Reference proteome</keyword>
<name>A0A846X353_9ACTN</name>
<dbReference type="Pfam" id="PF11716">
    <property type="entry name" value="MDMPI_N"/>
    <property type="match status" value="1"/>
</dbReference>
<reference evidence="3 4" key="1">
    <citation type="submission" date="2020-04" db="EMBL/GenBank/DDBJ databases">
        <title>MicrobeNet Type strains.</title>
        <authorList>
            <person name="Nicholson A.C."/>
        </authorList>
    </citation>
    <scope>NUCLEOTIDE SEQUENCE [LARGE SCALE GENOMIC DNA]</scope>
    <source>
        <strain evidence="3 4">DSM 44113</strain>
    </source>
</reference>
<evidence type="ECO:0000313" key="3">
    <source>
        <dbReference type="EMBL" id="NKY19583.1"/>
    </source>
</evidence>
<dbReference type="InterPro" id="IPR017517">
    <property type="entry name" value="Maleyloyr_isom"/>
</dbReference>
<dbReference type="AlphaFoldDB" id="A0A846X353"/>
<dbReference type="InterPro" id="IPR024344">
    <property type="entry name" value="MDMPI_metal-binding"/>
</dbReference>
<dbReference type="Gene3D" id="1.20.120.450">
    <property type="entry name" value="dinb family like domain"/>
    <property type="match status" value="1"/>
</dbReference>
<dbReference type="GO" id="GO:0046872">
    <property type="term" value="F:metal ion binding"/>
    <property type="evidence" value="ECO:0007669"/>
    <property type="project" value="InterPro"/>
</dbReference>